<dbReference type="AlphaFoldDB" id="A0AAE0FI02"/>
<dbReference type="CDD" id="cd14273">
    <property type="entry name" value="UBA_TAP-C_like"/>
    <property type="match status" value="1"/>
</dbReference>
<proteinExistence type="predicted"/>
<feature type="compositionally biased region" description="Low complexity" evidence="1">
    <location>
        <begin position="287"/>
        <end position="302"/>
    </location>
</feature>
<protein>
    <recommendedName>
        <fullName evidence="4">UBA domain-containing protein</fullName>
    </recommendedName>
</protein>
<name>A0AAE0FI02_9CHLO</name>
<organism evidence="2 3">
    <name type="scientific">Cymbomonas tetramitiformis</name>
    <dbReference type="NCBI Taxonomy" id="36881"/>
    <lineage>
        <taxon>Eukaryota</taxon>
        <taxon>Viridiplantae</taxon>
        <taxon>Chlorophyta</taxon>
        <taxon>Pyramimonadophyceae</taxon>
        <taxon>Pyramimonadales</taxon>
        <taxon>Pyramimonadaceae</taxon>
        <taxon>Cymbomonas</taxon>
    </lineage>
</organism>
<feature type="region of interest" description="Disordered" evidence="1">
    <location>
        <begin position="504"/>
        <end position="594"/>
    </location>
</feature>
<dbReference type="EMBL" id="LGRX02018082">
    <property type="protein sequence ID" value="KAK3260171.1"/>
    <property type="molecule type" value="Genomic_DNA"/>
</dbReference>
<keyword evidence="3" id="KW-1185">Reference proteome</keyword>
<accession>A0AAE0FI02</accession>
<dbReference type="InterPro" id="IPR009060">
    <property type="entry name" value="UBA-like_sf"/>
</dbReference>
<feature type="compositionally biased region" description="Low complexity" evidence="1">
    <location>
        <begin position="326"/>
        <end position="341"/>
    </location>
</feature>
<dbReference type="SUPFAM" id="SSF46934">
    <property type="entry name" value="UBA-like"/>
    <property type="match status" value="1"/>
</dbReference>
<sequence length="594" mass="62143">MEDPDMVRTLCEVAAIAPEQSRRYLQEAGWNLEGAISIALGLDLEVPSSGGAPRNGNDEVETIVRSSGPSPVEGLEDGAISGNSSVTSSQEHSDALSTPASLGSHHEQLERLYREHCPEKLPRIAAILAKYRGREEDLLSNLRAKYGAASNSAGVGPVRGTRGGTHHVDSAPAAPITAPEPPRGGPRAGRGPRAAASSAAARTGSNLARGRASADHASGGASERSSNTRGSRGGVAAASADAPPHRRGRAAGASSVNGGGTNGGSRGVRRSGGESAPSSGSGGAGRGADPPAAGSGVDAQPPGAGGGRARPRGNVVARHPAGPNTAAAARSGAASSSESVSNPRRLATRYEASAPATSRVTTASASAVDGTTEEIAVAITTRSEQNIRIVDGGRGTAAERAADLRTVPEASSQLQMSADMSSEDMAAVQRLVAAERQQAILDLTEVTGVNKQQAVEVLQQCAWNVDRAANELMPNLCYIGRGADDEEDDMSAEEREQLKLIQELSKREAEEDERRRQQEQLEAEEKAVMEAEEKALREAQMARREAEEQACREAERKAREAAAERARRELEDARREEERTMKEAQARREAEEKA</sequence>
<gene>
    <name evidence="2" type="ORF">CYMTET_30857</name>
</gene>
<feature type="region of interest" description="Disordered" evidence="1">
    <location>
        <begin position="149"/>
        <end position="345"/>
    </location>
</feature>
<evidence type="ECO:0000256" key="1">
    <source>
        <dbReference type="SAM" id="MobiDB-lite"/>
    </source>
</evidence>
<comment type="caution">
    <text evidence="2">The sequence shown here is derived from an EMBL/GenBank/DDBJ whole genome shotgun (WGS) entry which is preliminary data.</text>
</comment>
<dbReference type="Gene3D" id="1.10.8.10">
    <property type="entry name" value="DNA helicase RuvA subunit, C-terminal domain"/>
    <property type="match status" value="1"/>
</dbReference>
<feature type="compositionally biased region" description="Low complexity" evidence="1">
    <location>
        <begin position="189"/>
        <end position="205"/>
    </location>
</feature>
<dbReference type="Proteomes" id="UP001190700">
    <property type="component" value="Unassembled WGS sequence"/>
</dbReference>
<reference evidence="2 3" key="1">
    <citation type="journal article" date="2015" name="Genome Biol. Evol.">
        <title>Comparative Genomics of a Bacterivorous Green Alga Reveals Evolutionary Causalities and Consequences of Phago-Mixotrophic Mode of Nutrition.</title>
        <authorList>
            <person name="Burns J.A."/>
            <person name="Paasch A."/>
            <person name="Narechania A."/>
            <person name="Kim E."/>
        </authorList>
    </citation>
    <scope>NUCLEOTIDE SEQUENCE [LARGE SCALE GENOMIC DNA]</scope>
    <source>
        <strain evidence="2 3">PLY_AMNH</strain>
    </source>
</reference>
<dbReference type="Pfam" id="PF14555">
    <property type="entry name" value="UBA_4"/>
    <property type="match status" value="2"/>
</dbReference>
<feature type="compositionally biased region" description="Gly residues" evidence="1">
    <location>
        <begin position="257"/>
        <end position="266"/>
    </location>
</feature>
<feature type="compositionally biased region" description="Polar residues" evidence="1">
    <location>
        <begin position="81"/>
        <end position="101"/>
    </location>
</feature>
<evidence type="ECO:0000313" key="3">
    <source>
        <dbReference type="Proteomes" id="UP001190700"/>
    </source>
</evidence>
<evidence type="ECO:0008006" key="4">
    <source>
        <dbReference type="Google" id="ProtNLM"/>
    </source>
</evidence>
<evidence type="ECO:0000313" key="2">
    <source>
        <dbReference type="EMBL" id="KAK3260171.1"/>
    </source>
</evidence>
<feature type="region of interest" description="Disordered" evidence="1">
    <location>
        <begin position="46"/>
        <end position="105"/>
    </location>
</feature>
<feature type="non-terminal residue" evidence="2">
    <location>
        <position position="594"/>
    </location>
</feature>